<name>A0A0B4GN37_METGA</name>
<dbReference type="InterPro" id="IPR046985">
    <property type="entry name" value="IP5"/>
</dbReference>
<dbReference type="SUPFAM" id="SSF56219">
    <property type="entry name" value="DNase I-like"/>
    <property type="match status" value="1"/>
</dbReference>
<protein>
    <submittedName>
        <fullName evidence="2">Phosphatase family protein</fullName>
    </submittedName>
</protein>
<sequence>MHSDSFDPVDSFTTPQSLARAVIVRRSEYVRPHKIRVKIGTWNVAACSGTDDDLARWFVDGEGIDKHFAPLDLSCNPAVTHDLNASNEHDIESFRLVGGNDIGLYVVGLQEVVKLNKVKEYMNRAVNINNSQAGKWQATLEAAMPPGYQIVMSEQMTGLLLMIYASSEVARTITNVSTKQVDTGHLGYFGNKGAVTSRLVLGEATRIVFVNSHLASGAGSSYLDRRCCDIDQVLAKTKFEPVIHAGVSENKGEMIGDEDFVFWFGDLNFRLDGLPGDDIRRLLTLHTRGEYCDWAPLLRSNLLSIRENRVLIPKLQYPIPIILQRIQVKILPLSKRL</sequence>
<accession>A0A0B4GN37</accession>
<dbReference type="Gene3D" id="3.60.10.10">
    <property type="entry name" value="Endonuclease/exonuclease/phosphatase"/>
    <property type="match status" value="1"/>
</dbReference>
<dbReference type="EMBL" id="AZNH01000200">
    <property type="protein sequence ID" value="KID81122.1"/>
    <property type="molecule type" value="Genomic_DNA"/>
</dbReference>
<dbReference type="PANTHER" id="PTHR11200">
    <property type="entry name" value="INOSITOL 5-PHOSPHATASE"/>
    <property type="match status" value="1"/>
</dbReference>
<dbReference type="InterPro" id="IPR036691">
    <property type="entry name" value="Endo/exonu/phosph_ase_sf"/>
</dbReference>
<evidence type="ECO:0000313" key="3">
    <source>
        <dbReference type="Proteomes" id="UP000031192"/>
    </source>
</evidence>
<evidence type="ECO:0000313" key="2">
    <source>
        <dbReference type="EMBL" id="KID81122.1"/>
    </source>
</evidence>
<dbReference type="SMART" id="SM00128">
    <property type="entry name" value="IPPc"/>
    <property type="match status" value="1"/>
</dbReference>
<evidence type="ECO:0000259" key="1">
    <source>
        <dbReference type="SMART" id="SM00128"/>
    </source>
</evidence>
<dbReference type="AlphaFoldDB" id="A0A0B4GN37"/>
<keyword evidence="3" id="KW-1185">Reference proteome</keyword>
<proteinExistence type="predicted"/>
<reference evidence="2 3" key="1">
    <citation type="journal article" date="2014" name="Proc. Natl. Acad. Sci. U.S.A.">
        <title>Trajectory and genomic determinants of fungal-pathogen speciation and host adaptation.</title>
        <authorList>
            <person name="Hu X."/>
            <person name="Xiao G."/>
            <person name="Zheng P."/>
            <person name="Shang Y."/>
            <person name="Su Y."/>
            <person name="Zhang X."/>
            <person name="Liu X."/>
            <person name="Zhan S."/>
            <person name="St Leger R.J."/>
            <person name="Wang C."/>
        </authorList>
    </citation>
    <scope>NUCLEOTIDE SEQUENCE [LARGE SCALE GENOMIC DNA]</scope>
    <source>
        <strain evidence="2 3">ARSEF 977</strain>
    </source>
</reference>
<dbReference type="PANTHER" id="PTHR11200:SF300">
    <property type="entry name" value="TYPE II INOSITOL 1,4,5-TRISPHOSPHATE 5-PHOSPHATASE"/>
    <property type="match status" value="1"/>
</dbReference>
<dbReference type="HOGENOM" id="CLU_824074_0_0_1"/>
<dbReference type="GO" id="GO:0046856">
    <property type="term" value="P:phosphatidylinositol dephosphorylation"/>
    <property type="evidence" value="ECO:0007669"/>
    <property type="project" value="InterPro"/>
</dbReference>
<feature type="domain" description="Inositol polyphosphate-related phosphatase" evidence="1">
    <location>
        <begin position="33"/>
        <end position="332"/>
    </location>
</feature>
<organism evidence="2 3">
    <name type="scientific">Metarhizium guizhouense (strain ARSEF 977)</name>
    <dbReference type="NCBI Taxonomy" id="1276136"/>
    <lineage>
        <taxon>Eukaryota</taxon>
        <taxon>Fungi</taxon>
        <taxon>Dikarya</taxon>
        <taxon>Ascomycota</taxon>
        <taxon>Pezizomycotina</taxon>
        <taxon>Sordariomycetes</taxon>
        <taxon>Hypocreomycetidae</taxon>
        <taxon>Hypocreales</taxon>
        <taxon>Clavicipitaceae</taxon>
        <taxon>Metarhizium</taxon>
    </lineage>
</organism>
<dbReference type="Pfam" id="PF22669">
    <property type="entry name" value="Exo_endo_phos2"/>
    <property type="match status" value="1"/>
</dbReference>
<comment type="caution">
    <text evidence="2">The sequence shown here is derived from an EMBL/GenBank/DDBJ whole genome shotgun (WGS) entry which is preliminary data.</text>
</comment>
<gene>
    <name evidence="2" type="ORF">MGU_11490</name>
</gene>
<dbReference type="InterPro" id="IPR000300">
    <property type="entry name" value="IPPc"/>
</dbReference>
<dbReference type="Proteomes" id="UP000031192">
    <property type="component" value="Unassembled WGS sequence"/>
</dbReference>
<dbReference type="GO" id="GO:0004439">
    <property type="term" value="F:phosphatidylinositol-4,5-bisphosphate 5-phosphatase activity"/>
    <property type="evidence" value="ECO:0007669"/>
    <property type="project" value="TreeGrafter"/>
</dbReference>